<name>A0A4Y7T569_COPMI</name>
<dbReference type="Proteomes" id="UP000298030">
    <property type="component" value="Unassembled WGS sequence"/>
</dbReference>
<dbReference type="AlphaFoldDB" id="A0A4Y7T569"/>
<dbReference type="EMBL" id="QPFP01000028">
    <property type="protein sequence ID" value="TEB29313.1"/>
    <property type="molecule type" value="Genomic_DNA"/>
</dbReference>
<organism evidence="1 2">
    <name type="scientific">Coprinellus micaceus</name>
    <name type="common">Glistening ink-cap mushroom</name>
    <name type="synonym">Coprinus micaceus</name>
    <dbReference type="NCBI Taxonomy" id="71717"/>
    <lineage>
        <taxon>Eukaryota</taxon>
        <taxon>Fungi</taxon>
        <taxon>Dikarya</taxon>
        <taxon>Basidiomycota</taxon>
        <taxon>Agaricomycotina</taxon>
        <taxon>Agaricomycetes</taxon>
        <taxon>Agaricomycetidae</taxon>
        <taxon>Agaricales</taxon>
        <taxon>Agaricineae</taxon>
        <taxon>Psathyrellaceae</taxon>
        <taxon>Coprinellus</taxon>
    </lineage>
</organism>
<proteinExistence type="predicted"/>
<reference evidence="1 2" key="1">
    <citation type="journal article" date="2019" name="Nat. Ecol. Evol.">
        <title>Megaphylogeny resolves global patterns of mushroom evolution.</title>
        <authorList>
            <person name="Varga T."/>
            <person name="Krizsan K."/>
            <person name="Foldi C."/>
            <person name="Dima B."/>
            <person name="Sanchez-Garcia M."/>
            <person name="Sanchez-Ramirez S."/>
            <person name="Szollosi G.J."/>
            <person name="Szarkandi J.G."/>
            <person name="Papp V."/>
            <person name="Albert L."/>
            <person name="Andreopoulos W."/>
            <person name="Angelini C."/>
            <person name="Antonin V."/>
            <person name="Barry K.W."/>
            <person name="Bougher N.L."/>
            <person name="Buchanan P."/>
            <person name="Buyck B."/>
            <person name="Bense V."/>
            <person name="Catcheside P."/>
            <person name="Chovatia M."/>
            <person name="Cooper J."/>
            <person name="Damon W."/>
            <person name="Desjardin D."/>
            <person name="Finy P."/>
            <person name="Geml J."/>
            <person name="Haridas S."/>
            <person name="Hughes K."/>
            <person name="Justo A."/>
            <person name="Karasinski D."/>
            <person name="Kautmanova I."/>
            <person name="Kiss B."/>
            <person name="Kocsube S."/>
            <person name="Kotiranta H."/>
            <person name="LaButti K.M."/>
            <person name="Lechner B.E."/>
            <person name="Liimatainen K."/>
            <person name="Lipzen A."/>
            <person name="Lukacs Z."/>
            <person name="Mihaltcheva S."/>
            <person name="Morgado L.N."/>
            <person name="Niskanen T."/>
            <person name="Noordeloos M.E."/>
            <person name="Ohm R.A."/>
            <person name="Ortiz-Santana B."/>
            <person name="Ovrebo C."/>
            <person name="Racz N."/>
            <person name="Riley R."/>
            <person name="Savchenko A."/>
            <person name="Shiryaev A."/>
            <person name="Soop K."/>
            <person name="Spirin V."/>
            <person name="Szebenyi C."/>
            <person name="Tomsovsky M."/>
            <person name="Tulloss R.E."/>
            <person name="Uehling J."/>
            <person name="Grigoriev I.V."/>
            <person name="Vagvolgyi C."/>
            <person name="Papp T."/>
            <person name="Martin F.M."/>
            <person name="Miettinen O."/>
            <person name="Hibbett D.S."/>
            <person name="Nagy L.G."/>
        </authorList>
    </citation>
    <scope>NUCLEOTIDE SEQUENCE [LARGE SCALE GENOMIC DNA]</scope>
    <source>
        <strain evidence="1 2">FP101781</strain>
    </source>
</reference>
<protein>
    <submittedName>
        <fullName evidence="1">Uncharacterized protein</fullName>
    </submittedName>
</protein>
<evidence type="ECO:0000313" key="1">
    <source>
        <dbReference type="EMBL" id="TEB29313.1"/>
    </source>
</evidence>
<evidence type="ECO:0000313" key="2">
    <source>
        <dbReference type="Proteomes" id="UP000298030"/>
    </source>
</evidence>
<gene>
    <name evidence="1" type="ORF">FA13DRAFT_1735020</name>
</gene>
<accession>A0A4Y7T569</accession>
<comment type="caution">
    <text evidence="1">The sequence shown here is derived from an EMBL/GenBank/DDBJ whole genome shotgun (WGS) entry which is preliminary data.</text>
</comment>
<keyword evidence="2" id="KW-1185">Reference proteome</keyword>
<feature type="non-terminal residue" evidence="1">
    <location>
        <position position="54"/>
    </location>
</feature>
<sequence>MGLGSSGRGFSFFFLGGPLSDAFVIVSHPDVSTVCHSSKWDCNPLARGGATRLV</sequence>